<reference evidence="2 3" key="1">
    <citation type="submission" date="2014-11" db="EMBL/GenBank/DDBJ databases">
        <title>A Rickettsiales Symbiont of Amoebae With Ancient Features.</title>
        <authorList>
            <person name="Schulz F."/>
            <person name="Martijn J."/>
            <person name="Wascher F."/>
            <person name="Kostanjsek R."/>
            <person name="Ettema T.J."/>
            <person name="Horn M."/>
        </authorList>
    </citation>
    <scope>NUCLEOTIDE SEQUENCE [LARGE SCALE GENOMIC DNA]</scope>
    <source>
        <strain evidence="2 3">UWC36</strain>
    </source>
</reference>
<keyword evidence="1" id="KW-1133">Transmembrane helix</keyword>
<dbReference type="Proteomes" id="UP000031258">
    <property type="component" value="Unassembled WGS sequence"/>
</dbReference>
<keyword evidence="1" id="KW-0472">Membrane</keyword>
<dbReference type="InterPro" id="IPR007060">
    <property type="entry name" value="FtsL/DivIC"/>
</dbReference>
<dbReference type="AlphaFoldDB" id="A0A0C1QNA7"/>
<organism evidence="2 3">
    <name type="scientific">Candidatus Jidaibacter acanthamoebae</name>
    <dbReference type="NCBI Taxonomy" id="86105"/>
    <lineage>
        <taxon>Bacteria</taxon>
        <taxon>Pseudomonadati</taxon>
        <taxon>Pseudomonadota</taxon>
        <taxon>Alphaproteobacteria</taxon>
        <taxon>Rickettsiales</taxon>
        <taxon>Candidatus Midichloriaceae</taxon>
        <taxon>Candidatus Jidaibacter</taxon>
    </lineage>
</organism>
<name>A0A0C1QNA7_9RICK</name>
<accession>A0A0C1QNA7</accession>
<evidence type="ECO:0000313" key="3">
    <source>
        <dbReference type="Proteomes" id="UP000031258"/>
    </source>
</evidence>
<keyword evidence="1" id="KW-0812">Transmembrane</keyword>
<feature type="transmembrane region" description="Helical" evidence="1">
    <location>
        <begin position="12"/>
        <end position="33"/>
    </location>
</feature>
<comment type="caution">
    <text evidence="2">The sequence shown here is derived from an EMBL/GenBank/DDBJ whole genome shotgun (WGS) entry which is preliminary data.</text>
</comment>
<gene>
    <name evidence="2" type="ORF">NF27_DP00470</name>
</gene>
<proteinExistence type="predicted"/>
<dbReference type="STRING" id="86105.NF27_DP00470"/>
<keyword evidence="3" id="KW-1185">Reference proteome</keyword>
<evidence type="ECO:0000256" key="1">
    <source>
        <dbReference type="SAM" id="Phobius"/>
    </source>
</evidence>
<dbReference type="Pfam" id="PF04977">
    <property type="entry name" value="DivIC"/>
    <property type="match status" value="1"/>
</dbReference>
<sequence length="109" mass="12682">MNMSKHQNNKKAANLSIIGLNLIIYLLVIYFIYHSLNGERGIFAYRRLSKELEIKRSTLAYLTTEKFQLENKVRLIAKDKVDLDMLDELARRKLGLAGKNDIMIIIKKD</sequence>
<evidence type="ECO:0000313" key="2">
    <source>
        <dbReference type="EMBL" id="KIE05503.1"/>
    </source>
</evidence>
<protein>
    <submittedName>
        <fullName evidence="2">Septum formation initiator</fullName>
    </submittedName>
</protein>
<dbReference type="EMBL" id="JSWE01000092">
    <property type="protein sequence ID" value="KIE05503.1"/>
    <property type="molecule type" value="Genomic_DNA"/>
</dbReference>